<evidence type="ECO:0000313" key="5">
    <source>
        <dbReference type="Proteomes" id="UP000436088"/>
    </source>
</evidence>
<feature type="compositionally biased region" description="Low complexity" evidence="3">
    <location>
        <begin position="86"/>
        <end position="112"/>
    </location>
</feature>
<accession>A0A6A2Z6V2</accession>
<evidence type="ECO:0008006" key="6">
    <source>
        <dbReference type="Google" id="ProtNLM"/>
    </source>
</evidence>
<protein>
    <recommendedName>
        <fullName evidence="6">Phytocyanin domain-containing protein</fullName>
    </recommendedName>
</protein>
<gene>
    <name evidence="4" type="ORF">F3Y22_tig00111027pilonHSYRG00294</name>
</gene>
<dbReference type="Proteomes" id="UP000436088">
    <property type="component" value="Unassembled WGS sequence"/>
</dbReference>
<evidence type="ECO:0000313" key="4">
    <source>
        <dbReference type="EMBL" id="KAE8686855.1"/>
    </source>
</evidence>
<evidence type="ECO:0000256" key="2">
    <source>
        <dbReference type="ARBA" id="ARBA00023008"/>
    </source>
</evidence>
<keyword evidence="1" id="KW-0479">Metal-binding</keyword>
<dbReference type="AlphaFoldDB" id="A0A6A2Z6V2"/>
<proteinExistence type="predicted"/>
<dbReference type="InterPro" id="IPR008972">
    <property type="entry name" value="Cupredoxin"/>
</dbReference>
<keyword evidence="5" id="KW-1185">Reference proteome</keyword>
<evidence type="ECO:0000256" key="3">
    <source>
        <dbReference type="SAM" id="MobiDB-lite"/>
    </source>
</evidence>
<dbReference type="GO" id="GO:0046872">
    <property type="term" value="F:metal ion binding"/>
    <property type="evidence" value="ECO:0007669"/>
    <property type="project" value="UniProtKB-KW"/>
</dbReference>
<dbReference type="SUPFAM" id="SSF49503">
    <property type="entry name" value="Cupredoxins"/>
    <property type="match status" value="1"/>
</dbReference>
<sequence length="155" mass="15869">MFPVSHGGGSQSELPMEVGTQAPTLHLGPDPRLLPRTTTLAQRVTRSILTPVATRSSFVFTGTRYFICGTPGHCGQGMKVEVNTLASAGTPPGSAPGTPSSPEVPSAESPGSSLPPPPASSNGVGLKACLAAGWPHADDAFGHLGPISHMRFFSL</sequence>
<name>A0A6A2Z6V2_HIBSY</name>
<keyword evidence="2" id="KW-0186">Copper</keyword>
<evidence type="ECO:0000256" key="1">
    <source>
        <dbReference type="ARBA" id="ARBA00022723"/>
    </source>
</evidence>
<comment type="caution">
    <text evidence="4">The sequence shown here is derived from an EMBL/GenBank/DDBJ whole genome shotgun (WGS) entry which is preliminary data.</text>
</comment>
<dbReference type="InterPro" id="IPR028871">
    <property type="entry name" value="BlueCu_1_BS"/>
</dbReference>
<reference evidence="4" key="1">
    <citation type="submission" date="2019-09" db="EMBL/GenBank/DDBJ databases">
        <title>Draft genome information of white flower Hibiscus syriacus.</title>
        <authorList>
            <person name="Kim Y.-M."/>
        </authorList>
    </citation>
    <scope>NUCLEOTIDE SEQUENCE [LARGE SCALE GENOMIC DNA]</scope>
    <source>
        <strain evidence="4">YM2019G1</strain>
    </source>
</reference>
<dbReference type="Gene3D" id="2.60.40.420">
    <property type="entry name" value="Cupredoxins - blue copper proteins"/>
    <property type="match status" value="1"/>
</dbReference>
<dbReference type="EMBL" id="VEPZ02001209">
    <property type="protein sequence ID" value="KAE8686855.1"/>
    <property type="molecule type" value="Genomic_DNA"/>
</dbReference>
<dbReference type="PROSITE" id="PS00196">
    <property type="entry name" value="COPPER_BLUE"/>
    <property type="match status" value="1"/>
</dbReference>
<feature type="region of interest" description="Disordered" evidence="3">
    <location>
        <begin position="85"/>
        <end position="122"/>
    </location>
</feature>
<organism evidence="4 5">
    <name type="scientific">Hibiscus syriacus</name>
    <name type="common">Rose of Sharon</name>
    <dbReference type="NCBI Taxonomy" id="106335"/>
    <lineage>
        <taxon>Eukaryota</taxon>
        <taxon>Viridiplantae</taxon>
        <taxon>Streptophyta</taxon>
        <taxon>Embryophyta</taxon>
        <taxon>Tracheophyta</taxon>
        <taxon>Spermatophyta</taxon>
        <taxon>Magnoliopsida</taxon>
        <taxon>eudicotyledons</taxon>
        <taxon>Gunneridae</taxon>
        <taxon>Pentapetalae</taxon>
        <taxon>rosids</taxon>
        <taxon>malvids</taxon>
        <taxon>Malvales</taxon>
        <taxon>Malvaceae</taxon>
        <taxon>Malvoideae</taxon>
        <taxon>Hibiscus</taxon>
    </lineage>
</organism>